<organism evidence="2 3">
    <name type="scientific">Plasmodium gonderi</name>
    <dbReference type="NCBI Taxonomy" id="77519"/>
    <lineage>
        <taxon>Eukaryota</taxon>
        <taxon>Sar</taxon>
        <taxon>Alveolata</taxon>
        <taxon>Apicomplexa</taxon>
        <taxon>Aconoidasida</taxon>
        <taxon>Haemosporida</taxon>
        <taxon>Plasmodiidae</taxon>
        <taxon>Plasmodium</taxon>
        <taxon>Plasmodium (Plasmodium)</taxon>
    </lineage>
</organism>
<keyword evidence="3" id="KW-1185">Reference proteome</keyword>
<evidence type="ECO:0000313" key="3">
    <source>
        <dbReference type="Proteomes" id="UP000195521"/>
    </source>
</evidence>
<feature type="signal peptide" evidence="1">
    <location>
        <begin position="1"/>
        <end position="20"/>
    </location>
</feature>
<evidence type="ECO:0000313" key="2">
    <source>
        <dbReference type="EMBL" id="GAW80486.1"/>
    </source>
</evidence>
<dbReference type="RefSeq" id="XP_028543075.1">
    <property type="nucleotide sequence ID" value="XM_028687274.1"/>
</dbReference>
<name>A0A1Y1JDC3_PLAGO</name>
<dbReference type="AlphaFoldDB" id="A0A1Y1JDC3"/>
<keyword evidence="1" id="KW-0732">Signal</keyword>
<evidence type="ECO:0000256" key="1">
    <source>
        <dbReference type="SAM" id="SignalP"/>
    </source>
</evidence>
<dbReference type="Proteomes" id="UP000195521">
    <property type="component" value="Unassembled WGS sequence"/>
</dbReference>
<comment type="caution">
    <text evidence="2">The sequence shown here is derived from an EMBL/GenBank/DDBJ whole genome shotgun (WGS) entry which is preliminary data.</text>
</comment>
<dbReference type="GeneID" id="39747201"/>
<feature type="chain" id="PRO_5012056040" evidence="1">
    <location>
        <begin position="21"/>
        <end position="140"/>
    </location>
</feature>
<accession>A0A1Y1JDC3</accession>
<gene>
    <name evidence="2" type="ORF">PGO_080500</name>
</gene>
<reference evidence="3" key="1">
    <citation type="submission" date="2017-04" db="EMBL/GenBank/DDBJ databases">
        <title>Plasmodium gonderi genome.</title>
        <authorList>
            <person name="Arisue N."/>
            <person name="Honma H."/>
            <person name="Kawai S."/>
            <person name="Tougan T."/>
            <person name="Tanabe K."/>
            <person name="Horii T."/>
        </authorList>
    </citation>
    <scope>NUCLEOTIDE SEQUENCE [LARGE SCALE GENOMIC DNA]</scope>
    <source>
        <strain evidence="3">ATCC 30045</strain>
    </source>
</reference>
<sequence length="140" mass="15883">MINSILKIFFLAMLGKFATLVLNPMGDPSIVMGKTNHRDGININLSYDGKMKNEFKLQLNGKTGIVDTPLIILQPTEDVSPGELYKRYLDEMDDPTNISVTNILTNLMDTFEPIEQKKFLDNLLGEIETHIEFYESLSLK</sequence>
<proteinExistence type="predicted"/>
<dbReference type="OMA" id="DVMNNIM"/>
<dbReference type="EMBL" id="BDQF01000009">
    <property type="protein sequence ID" value="GAW80486.1"/>
    <property type="molecule type" value="Genomic_DNA"/>
</dbReference>
<dbReference type="OrthoDB" id="368988at2759"/>
<protein>
    <submittedName>
        <fullName evidence="2">Uncharacterized protein</fullName>
    </submittedName>
</protein>